<sequence length="308" mass="32549" precursor="true">MVGMETMKLLAVAALAVLVAGCTAPPEGPEQHEHGNSLTAPVAGDPVWTQPRAPIRVHGDTYYVGTEGISSVLIRTDDGLILLDVGMPQSAPQVEDNIRTLGFAVEDVKYVLSSHTHVDHAGGIAAVVHDSGATAVSSPAGAQSLRAGHVSPDDPQASDTADAAFPAVERVREVADGEVLKLGNISVTAHFTPGHTPGGVSWTWKSCEGGRCLDMVYADSLNAVATGNYRFVPGHVSRFRQSIQTVRALPCDILFSVHPEQADDITKLNRLAVQRDPNPMIDPTACGALANKFDAKLDERIAQEQAGR</sequence>
<protein>
    <submittedName>
        <fullName evidence="4">Metallo-beta-lactamase L1</fullName>
        <ecNumber evidence="4">3.5.2.6</ecNumber>
    </submittedName>
</protein>
<feature type="signal peptide" evidence="2">
    <location>
        <begin position="1"/>
        <end position="24"/>
    </location>
</feature>
<dbReference type="Pfam" id="PF00753">
    <property type="entry name" value="Lactamase_B"/>
    <property type="match status" value="1"/>
</dbReference>
<evidence type="ECO:0000313" key="4">
    <source>
        <dbReference type="EMBL" id="TDZ87027.1"/>
    </source>
</evidence>
<dbReference type="Gene3D" id="3.60.15.10">
    <property type="entry name" value="Ribonuclease Z/Hydroxyacylglutathione hydrolase-like"/>
    <property type="match status" value="1"/>
</dbReference>
<gene>
    <name evidence="4" type="ORF">DE4585_00014</name>
</gene>
<proteinExistence type="predicted"/>
<dbReference type="SMART" id="SM00849">
    <property type="entry name" value="Lactamase_B"/>
    <property type="match status" value="1"/>
</dbReference>
<dbReference type="EMBL" id="PECH01000001">
    <property type="protein sequence ID" value="TDZ87027.1"/>
    <property type="molecule type" value="Genomic_DNA"/>
</dbReference>
<dbReference type="Proteomes" id="UP000295117">
    <property type="component" value="Unassembled WGS sequence"/>
</dbReference>
<dbReference type="InterPro" id="IPR050855">
    <property type="entry name" value="NDM-1-like"/>
</dbReference>
<keyword evidence="4" id="KW-0378">Hydrolase</keyword>
<reference evidence="4 5" key="1">
    <citation type="journal article" date="2019" name="Sci. Rep.">
        <title>Extended insight into the Mycobacterium chelonae-abscessus complex through whole genome sequencing of Mycobacterium salmoniphilum outbreak and Mycobacterium salmoniphilum-like strains.</title>
        <authorList>
            <person name="Behra P.R.K."/>
            <person name="Das S."/>
            <person name="Pettersson B.M.F."/>
            <person name="Shirreff L."/>
            <person name="DuCote T."/>
            <person name="Jacobsson K.G."/>
            <person name="Ennis D.G."/>
            <person name="Kirsebom L.A."/>
        </authorList>
    </citation>
    <scope>NUCLEOTIDE SEQUENCE [LARGE SCALE GENOMIC DNA]</scope>
    <source>
        <strain evidence="4 5">DE 4585</strain>
    </source>
</reference>
<name>A0A4R8S5T4_9MYCO</name>
<dbReference type="PANTHER" id="PTHR42951:SF17">
    <property type="entry name" value="METALLO-BETA-LACTAMASE DOMAIN-CONTAINING PROTEIN"/>
    <property type="match status" value="1"/>
</dbReference>
<evidence type="ECO:0000313" key="5">
    <source>
        <dbReference type="Proteomes" id="UP000295117"/>
    </source>
</evidence>
<comment type="caution">
    <text evidence="4">The sequence shown here is derived from an EMBL/GenBank/DDBJ whole genome shotgun (WGS) entry which is preliminary data.</text>
</comment>
<feature type="region of interest" description="Disordered" evidence="1">
    <location>
        <begin position="138"/>
        <end position="160"/>
    </location>
</feature>
<feature type="domain" description="Metallo-beta-lactamase" evidence="3">
    <location>
        <begin position="68"/>
        <end position="258"/>
    </location>
</feature>
<dbReference type="NCBIfam" id="NF033105">
    <property type="entry name" value="bla_subclass_B3"/>
    <property type="match status" value="1"/>
</dbReference>
<dbReference type="NCBIfam" id="NF012229">
    <property type="entry name" value="bla_class_B_core"/>
    <property type="match status" value="1"/>
</dbReference>
<organism evidence="4 5">
    <name type="scientific">Mycobacteroides salmoniphilum</name>
    <dbReference type="NCBI Taxonomy" id="404941"/>
    <lineage>
        <taxon>Bacteria</taxon>
        <taxon>Bacillati</taxon>
        <taxon>Actinomycetota</taxon>
        <taxon>Actinomycetes</taxon>
        <taxon>Mycobacteriales</taxon>
        <taxon>Mycobacteriaceae</taxon>
        <taxon>Mycobacteroides</taxon>
    </lineage>
</organism>
<dbReference type="GO" id="GO:0008800">
    <property type="term" value="F:beta-lactamase activity"/>
    <property type="evidence" value="ECO:0007669"/>
    <property type="project" value="UniProtKB-EC"/>
</dbReference>
<evidence type="ECO:0000256" key="1">
    <source>
        <dbReference type="SAM" id="MobiDB-lite"/>
    </source>
</evidence>
<dbReference type="CDD" id="cd16290">
    <property type="entry name" value="AIM-1_SMB-1-like_MBL-B3"/>
    <property type="match status" value="1"/>
</dbReference>
<feature type="chain" id="PRO_5038399176" evidence="2">
    <location>
        <begin position="25"/>
        <end position="308"/>
    </location>
</feature>
<dbReference type="InterPro" id="IPR036866">
    <property type="entry name" value="RibonucZ/Hydroxyglut_hydro"/>
</dbReference>
<dbReference type="InterPro" id="IPR001279">
    <property type="entry name" value="Metallo-B-lactamas"/>
</dbReference>
<dbReference type="SUPFAM" id="SSF56281">
    <property type="entry name" value="Metallo-hydrolase/oxidoreductase"/>
    <property type="match status" value="1"/>
</dbReference>
<dbReference type="PANTHER" id="PTHR42951">
    <property type="entry name" value="METALLO-BETA-LACTAMASE DOMAIN-CONTAINING"/>
    <property type="match status" value="1"/>
</dbReference>
<accession>A0A4R8S5T4</accession>
<evidence type="ECO:0000259" key="3">
    <source>
        <dbReference type="SMART" id="SM00849"/>
    </source>
</evidence>
<dbReference type="EC" id="3.5.2.6" evidence="4"/>
<keyword evidence="2" id="KW-0732">Signal</keyword>
<dbReference type="AlphaFoldDB" id="A0A4R8S5T4"/>
<evidence type="ECO:0000256" key="2">
    <source>
        <dbReference type="SAM" id="SignalP"/>
    </source>
</evidence>